<name>A0A2I0WE00_9ASPA</name>
<feature type="region of interest" description="Disordered" evidence="1">
    <location>
        <begin position="1"/>
        <end position="27"/>
    </location>
</feature>
<dbReference type="Proteomes" id="UP000233837">
    <property type="component" value="Unassembled WGS sequence"/>
</dbReference>
<dbReference type="EMBL" id="KZ502717">
    <property type="protein sequence ID" value="PKU73897.1"/>
    <property type="molecule type" value="Genomic_DNA"/>
</dbReference>
<keyword evidence="3" id="KW-1185">Reference proteome</keyword>
<reference evidence="2 3" key="1">
    <citation type="journal article" date="2016" name="Sci. Rep.">
        <title>The Dendrobium catenatum Lindl. genome sequence provides insights into polysaccharide synthase, floral development and adaptive evolution.</title>
        <authorList>
            <person name="Zhang G.Q."/>
            <person name="Xu Q."/>
            <person name="Bian C."/>
            <person name="Tsai W.C."/>
            <person name="Yeh C.M."/>
            <person name="Liu K.W."/>
            <person name="Yoshida K."/>
            <person name="Zhang L.S."/>
            <person name="Chang S.B."/>
            <person name="Chen F."/>
            <person name="Shi Y."/>
            <person name="Su Y.Y."/>
            <person name="Zhang Y.Q."/>
            <person name="Chen L.J."/>
            <person name="Yin Y."/>
            <person name="Lin M."/>
            <person name="Huang H."/>
            <person name="Deng H."/>
            <person name="Wang Z.W."/>
            <person name="Zhu S.L."/>
            <person name="Zhao X."/>
            <person name="Deng C."/>
            <person name="Niu S.C."/>
            <person name="Huang J."/>
            <person name="Wang M."/>
            <person name="Liu G.H."/>
            <person name="Yang H.J."/>
            <person name="Xiao X.J."/>
            <person name="Hsiao Y.Y."/>
            <person name="Wu W.L."/>
            <person name="Chen Y.Y."/>
            <person name="Mitsuda N."/>
            <person name="Ohme-Takagi M."/>
            <person name="Luo Y.B."/>
            <person name="Van de Peer Y."/>
            <person name="Liu Z.J."/>
        </authorList>
    </citation>
    <scope>NUCLEOTIDE SEQUENCE [LARGE SCALE GENOMIC DNA]</scope>
    <source>
        <tissue evidence="2">The whole plant</tissue>
    </source>
</reference>
<dbReference type="PANTHER" id="PTHR33095:SF81">
    <property type="entry name" value="OS07G0619500 PROTEIN"/>
    <property type="match status" value="1"/>
</dbReference>
<accession>A0A2I0WE00</accession>
<evidence type="ECO:0000256" key="1">
    <source>
        <dbReference type="SAM" id="MobiDB-lite"/>
    </source>
</evidence>
<feature type="region of interest" description="Disordered" evidence="1">
    <location>
        <begin position="81"/>
        <end position="125"/>
    </location>
</feature>
<dbReference type="Pfam" id="PF07816">
    <property type="entry name" value="DUF1645"/>
    <property type="match status" value="1"/>
</dbReference>
<evidence type="ECO:0000313" key="2">
    <source>
        <dbReference type="EMBL" id="PKU73897.1"/>
    </source>
</evidence>
<dbReference type="AlphaFoldDB" id="A0A2I0WE00"/>
<feature type="region of interest" description="Disordered" evidence="1">
    <location>
        <begin position="196"/>
        <end position="231"/>
    </location>
</feature>
<proteinExistence type="predicted"/>
<sequence>MEVMPRSPEFHFSTASNTTFPSSPPLFGEPFNYQRHFTSAPSSPNRAAAAIYPHFSSDFSFSSGDTPEISTADKLFEKGKIRPLHHPPPIAAASSPQSGERGRRKNSPATNFGNRSRETRSLSPLRNHSFFIKNSTFTSSSSSATATAGVGGGNWKWRLKDLLLFRSASEGRATGRGSRDPLRKYTLLSSFTSFSSKSKKKGEEEEDSKCGSFRSTESAGGSMRRGGGQPASAHEIHYTANRAAAGEQRKKTPLPYQRQGLFSCLQFNPAIRSITKGFNSFS</sequence>
<gene>
    <name evidence="2" type="ORF">MA16_Dca021208</name>
</gene>
<dbReference type="InterPro" id="IPR012442">
    <property type="entry name" value="DUF1645_plant"/>
</dbReference>
<organism evidence="2 3">
    <name type="scientific">Dendrobium catenatum</name>
    <dbReference type="NCBI Taxonomy" id="906689"/>
    <lineage>
        <taxon>Eukaryota</taxon>
        <taxon>Viridiplantae</taxon>
        <taxon>Streptophyta</taxon>
        <taxon>Embryophyta</taxon>
        <taxon>Tracheophyta</taxon>
        <taxon>Spermatophyta</taxon>
        <taxon>Magnoliopsida</taxon>
        <taxon>Liliopsida</taxon>
        <taxon>Asparagales</taxon>
        <taxon>Orchidaceae</taxon>
        <taxon>Epidendroideae</taxon>
        <taxon>Malaxideae</taxon>
        <taxon>Dendrobiinae</taxon>
        <taxon>Dendrobium</taxon>
    </lineage>
</organism>
<reference evidence="2 3" key="2">
    <citation type="journal article" date="2017" name="Nature">
        <title>The Apostasia genome and the evolution of orchids.</title>
        <authorList>
            <person name="Zhang G.Q."/>
            <person name="Liu K.W."/>
            <person name="Li Z."/>
            <person name="Lohaus R."/>
            <person name="Hsiao Y.Y."/>
            <person name="Niu S.C."/>
            <person name="Wang J.Y."/>
            <person name="Lin Y.C."/>
            <person name="Xu Q."/>
            <person name="Chen L.J."/>
            <person name="Yoshida K."/>
            <person name="Fujiwara S."/>
            <person name="Wang Z.W."/>
            <person name="Zhang Y.Q."/>
            <person name="Mitsuda N."/>
            <person name="Wang M."/>
            <person name="Liu G.H."/>
            <person name="Pecoraro L."/>
            <person name="Huang H.X."/>
            <person name="Xiao X.J."/>
            <person name="Lin M."/>
            <person name="Wu X.Y."/>
            <person name="Wu W.L."/>
            <person name="Chen Y.Y."/>
            <person name="Chang S.B."/>
            <person name="Sakamoto S."/>
            <person name="Ohme-Takagi M."/>
            <person name="Yagi M."/>
            <person name="Zeng S.J."/>
            <person name="Shen C.Y."/>
            <person name="Yeh C.M."/>
            <person name="Luo Y.B."/>
            <person name="Tsai W.C."/>
            <person name="Van de Peer Y."/>
            <person name="Liu Z.J."/>
        </authorList>
    </citation>
    <scope>NUCLEOTIDE SEQUENCE [LARGE SCALE GENOMIC DNA]</scope>
    <source>
        <tissue evidence="2">The whole plant</tissue>
    </source>
</reference>
<protein>
    <submittedName>
        <fullName evidence="2">Uncharacterized protein</fullName>
    </submittedName>
</protein>
<evidence type="ECO:0000313" key="3">
    <source>
        <dbReference type="Proteomes" id="UP000233837"/>
    </source>
</evidence>
<dbReference type="PANTHER" id="PTHR33095">
    <property type="entry name" value="OS07G0619500 PROTEIN"/>
    <property type="match status" value="1"/>
</dbReference>
<dbReference type="OrthoDB" id="667051at2759"/>